<organism evidence="2 3">
    <name type="scientific">Araneus ventricosus</name>
    <name type="common">Orbweaver spider</name>
    <name type="synonym">Epeira ventricosa</name>
    <dbReference type="NCBI Taxonomy" id="182803"/>
    <lineage>
        <taxon>Eukaryota</taxon>
        <taxon>Metazoa</taxon>
        <taxon>Ecdysozoa</taxon>
        <taxon>Arthropoda</taxon>
        <taxon>Chelicerata</taxon>
        <taxon>Arachnida</taxon>
        <taxon>Araneae</taxon>
        <taxon>Araneomorphae</taxon>
        <taxon>Entelegynae</taxon>
        <taxon>Araneoidea</taxon>
        <taxon>Araneidae</taxon>
        <taxon>Araneus</taxon>
    </lineage>
</organism>
<reference evidence="2 3" key="1">
    <citation type="journal article" date="2019" name="Sci. Rep.">
        <title>Orb-weaving spider Araneus ventricosus genome elucidates the spidroin gene catalogue.</title>
        <authorList>
            <person name="Kono N."/>
            <person name="Nakamura H."/>
            <person name="Ohtoshi R."/>
            <person name="Moran D.A.P."/>
            <person name="Shinohara A."/>
            <person name="Yoshida Y."/>
            <person name="Fujiwara M."/>
            <person name="Mori M."/>
            <person name="Tomita M."/>
            <person name="Arakawa K."/>
        </authorList>
    </citation>
    <scope>NUCLEOTIDE SEQUENCE [LARGE SCALE GENOMIC DNA]</scope>
</reference>
<evidence type="ECO:0000313" key="3">
    <source>
        <dbReference type="Proteomes" id="UP000499080"/>
    </source>
</evidence>
<proteinExistence type="predicted"/>
<dbReference type="EMBL" id="BGPR01004206">
    <property type="protein sequence ID" value="GBM97120.1"/>
    <property type="molecule type" value="Genomic_DNA"/>
</dbReference>
<dbReference type="OrthoDB" id="6430884at2759"/>
<dbReference type="Proteomes" id="UP000499080">
    <property type="component" value="Unassembled WGS sequence"/>
</dbReference>
<keyword evidence="3" id="KW-1185">Reference proteome</keyword>
<sequence length="91" mass="9914">MIFKANGWSEKLSNPTDKHTQKPNKTVTAVLKGPDPGYITTAICIVHSAVIILKEKDKLPLSGGVFTPAAAFTDTSLMKKLEDRGIKLTFQ</sequence>
<evidence type="ECO:0008006" key="4">
    <source>
        <dbReference type="Google" id="ProtNLM"/>
    </source>
</evidence>
<name>A0A4Y2K402_ARAVE</name>
<dbReference type="GO" id="GO:0005739">
    <property type="term" value="C:mitochondrion"/>
    <property type="evidence" value="ECO:0007669"/>
    <property type="project" value="TreeGrafter"/>
</dbReference>
<comment type="caution">
    <text evidence="2">The sequence shown here is derived from an EMBL/GenBank/DDBJ whole genome shotgun (WGS) entry which is preliminary data.</text>
</comment>
<dbReference type="GO" id="GO:0005811">
    <property type="term" value="C:lipid droplet"/>
    <property type="evidence" value="ECO:0007669"/>
    <property type="project" value="TreeGrafter"/>
</dbReference>
<accession>A0A4Y2K402</accession>
<protein>
    <recommendedName>
        <fullName evidence="4">Saccharopine dehydrogenase-like C-terminal domain-containing protein</fullName>
    </recommendedName>
</protein>
<feature type="region of interest" description="Disordered" evidence="1">
    <location>
        <begin position="1"/>
        <end position="24"/>
    </location>
</feature>
<dbReference type="InterPro" id="IPR051276">
    <property type="entry name" value="Saccharopine_DH-like_oxidrdct"/>
</dbReference>
<evidence type="ECO:0000313" key="2">
    <source>
        <dbReference type="EMBL" id="GBM97120.1"/>
    </source>
</evidence>
<gene>
    <name evidence="2" type="ORF">AVEN_52533_1</name>
</gene>
<dbReference type="GO" id="GO:0005886">
    <property type="term" value="C:plasma membrane"/>
    <property type="evidence" value="ECO:0007669"/>
    <property type="project" value="TreeGrafter"/>
</dbReference>
<dbReference type="AlphaFoldDB" id="A0A4Y2K402"/>
<dbReference type="PANTHER" id="PTHR12286:SF5">
    <property type="entry name" value="SACCHAROPINE DEHYDROGENASE-LIKE OXIDOREDUCTASE"/>
    <property type="match status" value="1"/>
</dbReference>
<dbReference type="PANTHER" id="PTHR12286">
    <property type="entry name" value="SACCHAROPINE DEHYDROGENASE-LIKE OXIDOREDUCTASE"/>
    <property type="match status" value="1"/>
</dbReference>
<evidence type="ECO:0000256" key="1">
    <source>
        <dbReference type="SAM" id="MobiDB-lite"/>
    </source>
</evidence>
<dbReference type="GO" id="GO:0009247">
    <property type="term" value="P:glycolipid biosynthetic process"/>
    <property type="evidence" value="ECO:0007669"/>
    <property type="project" value="TreeGrafter"/>
</dbReference>